<sequence length="137" mass="14278">MHVDDGFEPVGRHVLEGRVPDDARVVDHDVDPSPRIQGGIDDRLSPLGTRHAVAVGDRLATVAANLLGGGFGGAAASAGTRHRAADVVDHDPRAARGEQQRVPLAQTASRAGDHRHLAVEAQLVGPGHQLTGSSFMP</sequence>
<protein>
    <submittedName>
        <fullName evidence="1">Uncharacterized protein</fullName>
    </submittedName>
</protein>
<gene>
    <name evidence="1" type="ORF">MPRM_10900</name>
</gene>
<evidence type="ECO:0000313" key="2">
    <source>
        <dbReference type="Proteomes" id="UP000467105"/>
    </source>
</evidence>
<dbReference type="EMBL" id="AP022614">
    <property type="protein sequence ID" value="BBZ43809.1"/>
    <property type="molecule type" value="Genomic_DNA"/>
</dbReference>
<keyword evidence="2" id="KW-1185">Reference proteome</keyword>
<name>A0A7I7YQ66_9MYCO</name>
<accession>A0A7I7YQ66</accession>
<dbReference type="Proteomes" id="UP000467105">
    <property type="component" value="Chromosome"/>
</dbReference>
<reference evidence="1 2" key="1">
    <citation type="journal article" date="2019" name="Emerg. Microbes Infect.">
        <title>Comprehensive subspecies identification of 175 nontuberculous mycobacteria species based on 7547 genomic profiles.</title>
        <authorList>
            <person name="Matsumoto Y."/>
            <person name="Kinjo T."/>
            <person name="Motooka D."/>
            <person name="Nabeya D."/>
            <person name="Jung N."/>
            <person name="Uechi K."/>
            <person name="Horii T."/>
            <person name="Iida T."/>
            <person name="Fujita J."/>
            <person name="Nakamura S."/>
        </authorList>
    </citation>
    <scope>NUCLEOTIDE SEQUENCE [LARGE SCALE GENOMIC DNA]</scope>
    <source>
        <strain evidence="1 2">JCM 14742</strain>
    </source>
</reference>
<proteinExistence type="predicted"/>
<evidence type="ECO:0000313" key="1">
    <source>
        <dbReference type="EMBL" id="BBZ43809.1"/>
    </source>
</evidence>
<organism evidence="1 2">
    <name type="scientific">Mycobacterium parmense</name>
    <dbReference type="NCBI Taxonomy" id="185642"/>
    <lineage>
        <taxon>Bacteria</taxon>
        <taxon>Bacillati</taxon>
        <taxon>Actinomycetota</taxon>
        <taxon>Actinomycetes</taxon>
        <taxon>Mycobacteriales</taxon>
        <taxon>Mycobacteriaceae</taxon>
        <taxon>Mycobacterium</taxon>
        <taxon>Mycobacterium simiae complex</taxon>
    </lineage>
</organism>
<dbReference type="AlphaFoldDB" id="A0A7I7YQ66"/>